<dbReference type="EMBL" id="JAHLFE010000092">
    <property type="protein sequence ID" value="MBU3844123.1"/>
    <property type="molecule type" value="Genomic_DNA"/>
</dbReference>
<feature type="region of interest" description="Disordered" evidence="1">
    <location>
        <begin position="188"/>
        <end position="210"/>
    </location>
</feature>
<proteinExistence type="predicted"/>
<dbReference type="AlphaFoldDB" id="A0A948WYT6"/>
<accession>A0A948WYT6</accession>
<feature type="domain" description="Plasmid pRiA4b Orf3-like" evidence="2">
    <location>
        <begin position="64"/>
        <end position="176"/>
    </location>
</feature>
<comment type="caution">
    <text evidence="3">The sequence shown here is derived from an EMBL/GenBank/DDBJ whole genome shotgun (WGS) entry which is preliminary data.</text>
</comment>
<dbReference type="Proteomes" id="UP000733611">
    <property type="component" value="Unassembled WGS sequence"/>
</dbReference>
<name>A0A948WYT6_9GAMM</name>
<gene>
    <name evidence="3" type="ORF">H9847_04525</name>
</gene>
<dbReference type="Pfam" id="PF07929">
    <property type="entry name" value="PRiA4_ORF3"/>
    <property type="match status" value="1"/>
</dbReference>
<dbReference type="InterPro" id="IPR012912">
    <property type="entry name" value="Plasmid_pRiA4b_Orf3-like"/>
</dbReference>
<dbReference type="InterPro" id="IPR024047">
    <property type="entry name" value="MM3350-like_sf"/>
</dbReference>
<evidence type="ECO:0000259" key="2">
    <source>
        <dbReference type="Pfam" id="PF07929"/>
    </source>
</evidence>
<feature type="compositionally biased region" description="Acidic residues" evidence="1">
    <location>
        <begin position="195"/>
        <end position="210"/>
    </location>
</feature>
<evidence type="ECO:0000313" key="3">
    <source>
        <dbReference type="EMBL" id="MBU3844123.1"/>
    </source>
</evidence>
<evidence type="ECO:0000313" key="4">
    <source>
        <dbReference type="Proteomes" id="UP000733611"/>
    </source>
</evidence>
<evidence type="ECO:0000256" key="1">
    <source>
        <dbReference type="SAM" id="MobiDB-lite"/>
    </source>
</evidence>
<dbReference type="SUPFAM" id="SSF159941">
    <property type="entry name" value="MM3350-like"/>
    <property type="match status" value="1"/>
</dbReference>
<protein>
    <submittedName>
        <fullName evidence="3">Plasmid pRiA4b ORF-3 family protein</fullName>
    </submittedName>
</protein>
<reference evidence="3" key="1">
    <citation type="journal article" date="2021" name="PeerJ">
        <title>Extensive microbial diversity within the chicken gut microbiome revealed by metagenomics and culture.</title>
        <authorList>
            <person name="Gilroy R."/>
            <person name="Ravi A."/>
            <person name="Getino M."/>
            <person name="Pursley I."/>
            <person name="Horton D.L."/>
            <person name="Alikhan N.F."/>
            <person name="Baker D."/>
            <person name="Gharbi K."/>
            <person name="Hall N."/>
            <person name="Watson M."/>
            <person name="Adriaenssens E.M."/>
            <person name="Foster-Nyarko E."/>
            <person name="Jarju S."/>
            <person name="Secka A."/>
            <person name="Antonio M."/>
            <person name="Oren A."/>
            <person name="Chaudhuri R.R."/>
            <person name="La Ragione R."/>
            <person name="Hildebrand F."/>
            <person name="Pallen M.J."/>
        </authorList>
    </citation>
    <scope>NUCLEOTIDE SEQUENCE</scope>
    <source>
        <strain evidence="3">378</strain>
    </source>
</reference>
<sequence length="210" mass="24907">MRQDQLFETLVALMGNDPFTAHRLSSLTARRFKADKKALEGREINQDFGESLERKTFPKPSCYYQLKVTLKDTSAPCWRRIIIPDTARLSDLHDEIKYRFDYFGARMAQFYWPKERVYIADTEGETCEEYMLVPDYKLSDVLSVGMRLNYTFDFQYFYEHTILVEKELKSPDEVSKRLAMEKGEDPYVLHGDFKDYDDDFDDDLEDEDDK</sequence>
<organism evidence="3 4">
    <name type="scientific">Candidatus Anaerobiospirillum pullicola</name>
    <dbReference type="NCBI Taxonomy" id="2838451"/>
    <lineage>
        <taxon>Bacteria</taxon>
        <taxon>Pseudomonadati</taxon>
        <taxon>Pseudomonadota</taxon>
        <taxon>Gammaproteobacteria</taxon>
        <taxon>Aeromonadales</taxon>
        <taxon>Succinivibrionaceae</taxon>
        <taxon>Anaerobiospirillum</taxon>
    </lineage>
</organism>
<dbReference type="Gene3D" id="3.10.290.30">
    <property type="entry name" value="MM3350-like"/>
    <property type="match status" value="1"/>
</dbReference>
<reference evidence="3" key="2">
    <citation type="submission" date="2021-04" db="EMBL/GenBank/DDBJ databases">
        <authorList>
            <person name="Gilroy R."/>
        </authorList>
    </citation>
    <scope>NUCLEOTIDE SEQUENCE</scope>
    <source>
        <strain evidence="3">378</strain>
    </source>
</reference>